<sequence>MAIIFDLPDEVFKLIFEYLVTVEFASLEVRPFAGLDARMECEISTACNLRLPPDQTAKSWIFGTLEVPRNPINSGAEGQLNTRTDQNCGANMKFLNVWPIISRTRLPKLHYVSDIISHSPSKSFKRLDESEIYALFDWVFDHPTNTKYTYENLE</sequence>
<evidence type="ECO:0000313" key="2">
    <source>
        <dbReference type="Proteomes" id="UP001164743"/>
    </source>
</evidence>
<reference evidence="1" key="1">
    <citation type="submission" date="2022-10" db="EMBL/GenBank/DDBJ databases">
        <title>Puccinia triticina Genome sequencing and assembly.</title>
        <authorList>
            <person name="Li C."/>
        </authorList>
    </citation>
    <scope>NUCLEOTIDE SEQUENCE</scope>
    <source>
        <strain evidence="1">Pt15</strain>
    </source>
</reference>
<dbReference type="Proteomes" id="UP001164743">
    <property type="component" value="Chromosome 7A"/>
</dbReference>
<proteinExistence type="predicted"/>
<evidence type="ECO:0008006" key="3">
    <source>
        <dbReference type="Google" id="ProtNLM"/>
    </source>
</evidence>
<keyword evidence="2" id="KW-1185">Reference proteome</keyword>
<gene>
    <name evidence="1" type="ORF">PtA15_7A351</name>
</gene>
<accession>A0ABY7CN27</accession>
<dbReference type="RefSeq" id="XP_053022179.1">
    <property type="nucleotide sequence ID" value="XM_053170949.1"/>
</dbReference>
<name>A0ABY7CN27_9BASI</name>
<organism evidence="1 2">
    <name type="scientific">Puccinia triticina</name>
    <dbReference type="NCBI Taxonomy" id="208348"/>
    <lineage>
        <taxon>Eukaryota</taxon>
        <taxon>Fungi</taxon>
        <taxon>Dikarya</taxon>
        <taxon>Basidiomycota</taxon>
        <taxon>Pucciniomycotina</taxon>
        <taxon>Pucciniomycetes</taxon>
        <taxon>Pucciniales</taxon>
        <taxon>Pucciniaceae</taxon>
        <taxon>Puccinia</taxon>
    </lineage>
</organism>
<evidence type="ECO:0000313" key="1">
    <source>
        <dbReference type="EMBL" id="WAQ86624.1"/>
    </source>
</evidence>
<protein>
    <recommendedName>
        <fullName evidence="3">F-box domain-containing protein</fullName>
    </recommendedName>
</protein>
<dbReference type="EMBL" id="CP110427">
    <property type="protein sequence ID" value="WAQ86624.1"/>
    <property type="molecule type" value="Genomic_DNA"/>
</dbReference>
<dbReference type="GeneID" id="77811844"/>